<dbReference type="GO" id="GO:0016491">
    <property type="term" value="F:oxidoreductase activity"/>
    <property type="evidence" value="ECO:0007669"/>
    <property type="project" value="UniProtKB-KW"/>
</dbReference>
<protein>
    <submittedName>
        <fullName evidence="3">NADP-dependent oxidoreductase</fullName>
        <ecNumber evidence="3">1.-.-.-</ecNumber>
    </submittedName>
</protein>
<dbReference type="RefSeq" id="WP_379880709.1">
    <property type="nucleotide sequence ID" value="NZ_JBHPON010000001.1"/>
</dbReference>
<organism evidence="3 4">
    <name type="scientific">Hyphococcus aureus</name>
    <dbReference type="NCBI Taxonomy" id="2666033"/>
    <lineage>
        <taxon>Bacteria</taxon>
        <taxon>Pseudomonadati</taxon>
        <taxon>Pseudomonadota</taxon>
        <taxon>Alphaproteobacteria</taxon>
        <taxon>Parvularculales</taxon>
        <taxon>Parvularculaceae</taxon>
        <taxon>Hyphococcus</taxon>
    </lineage>
</organism>
<name>A0ABW1KQ94_9PROT</name>
<comment type="caution">
    <text evidence="3">The sequence shown here is derived from an EMBL/GenBank/DDBJ whole genome shotgun (WGS) entry which is preliminary data.</text>
</comment>
<dbReference type="InterPro" id="IPR041694">
    <property type="entry name" value="ADH_N_2"/>
</dbReference>
<dbReference type="SMART" id="SM00829">
    <property type="entry name" value="PKS_ER"/>
    <property type="match status" value="1"/>
</dbReference>
<evidence type="ECO:0000256" key="1">
    <source>
        <dbReference type="ARBA" id="ARBA00023002"/>
    </source>
</evidence>
<accession>A0ABW1KQ94</accession>
<dbReference type="Pfam" id="PF16884">
    <property type="entry name" value="ADH_N_2"/>
    <property type="match status" value="1"/>
</dbReference>
<dbReference type="InterPro" id="IPR013149">
    <property type="entry name" value="ADH-like_C"/>
</dbReference>
<dbReference type="CDD" id="cd05288">
    <property type="entry name" value="PGDH"/>
    <property type="match status" value="1"/>
</dbReference>
<dbReference type="InterPro" id="IPR020843">
    <property type="entry name" value="ER"/>
</dbReference>
<dbReference type="EMBL" id="JBHPON010000001">
    <property type="protein sequence ID" value="MFC6034000.1"/>
    <property type="molecule type" value="Genomic_DNA"/>
</dbReference>
<dbReference type="EC" id="1.-.-.-" evidence="3"/>
<sequence length="349" mass="37593">MEKMMGERRSKAVFLKAYPAGMPAESDFVESDFEVSAPGPGEMLCRTVWMSVDPYMRGRMRPDVKSYIPPFSLDRPLEGGAVSEVVESNIDGFAPGDYVVDFLGGWKEYYVSKGERTQKVDPGMAPLSAYLGVLGMPGLTAWSGVTQILKPKEGETMFVSGAAGAVGSVVCQLGKAKGCRVIASAGSKEKCDWLEKVAGVDVALNYKDYKNAAELTKALAEAAPKGVDCYFENVGGMHLEAALNCIALGGRMAWCGMIAQYNNKEAEPGPPNLINVVGRGVMIRGFIVSEYMDKVMEFAMEVAPLLAQGKIKFQESVYEGLGKAPEAFIGLFKGENFGKAVVRVGPDRI</sequence>
<dbReference type="InterPro" id="IPR045010">
    <property type="entry name" value="MDR_fam"/>
</dbReference>
<keyword evidence="4" id="KW-1185">Reference proteome</keyword>
<dbReference type="Gene3D" id="3.90.180.10">
    <property type="entry name" value="Medium-chain alcohol dehydrogenases, catalytic domain"/>
    <property type="match status" value="1"/>
</dbReference>
<evidence type="ECO:0000313" key="3">
    <source>
        <dbReference type="EMBL" id="MFC6034000.1"/>
    </source>
</evidence>
<dbReference type="SUPFAM" id="SSF51735">
    <property type="entry name" value="NAD(P)-binding Rossmann-fold domains"/>
    <property type="match status" value="1"/>
</dbReference>
<dbReference type="Gene3D" id="3.40.50.720">
    <property type="entry name" value="NAD(P)-binding Rossmann-like Domain"/>
    <property type="match status" value="1"/>
</dbReference>
<keyword evidence="1 3" id="KW-0560">Oxidoreductase</keyword>
<dbReference type="InterPro" id="IPR011032">
    <property type="entry name" value="GroES-like_sf"/>
</dbReference>
<dbReference type="Proteomes" id="UP001596116">
    <property type="component" value="Unassembled WGS sequence"/>
</dbReference>
<evidence type="ECO:0000259" key="2">
    <source>
        <dbReference type="SMART" id="SM00829"/>
    </source>
</evidence>
<dbReference type="PANTHER" id="PTHR43205:SF7">
    <property type="entry name" value="PROSTAGLANDIN REDUCTASE 1"/>
    <property type="match status" value="1"/>
</dbReference>
<gene>
    <name evidence="3" type="ORF">ACFMB1_00515</name>
</gene>
<dbReference type="PANTHER" id="PTHR43205">
    <property type="entry name" value="PROSTAGLANDIN REDUCTASE"/>
    <property type="match status" value="1"/>
</dbReference>
<evidence type="ECO:0000313" key="4">
    <source>
        <dbReference type="Proteomes" id="UP001596116"/>
    </source>
</evidence>
<feature type="domain" description="Enoyl reductase (ER)" evidence="2">
    <location>
        <begin position="21"/>
        <end position="342"/>
    </location>
</feature>
<reference evidence="3 4" key="1">
    <citation type="submission" date="2024-09" db="EMBL/GenBank/DDBJ databases">
        <authorList>
            <person name="Zhang Z.-H."/>
        </authorList>
    </citation>
    <scope>NUCLEOTIDE SEQUENCE [LARGE SCALE GENOMIC DNA]</scope>
    <source>
        <strain evidence="3 4">HHTR114</strain>
    </source>
</reference>
<dbReference type="Pfam" id="PF00107">
    <property type="entry name" value="ADH_zinc_N"/>
    <property type="match status" value="1"/>
</dbReference>
<dbReference type="SUPFAM" id="SSF50129">
    <property type="entry name" value="GroES-like"/>
    <property type="match status" value="2"/>
</dbReference>
<dbReference type="InterPro" id="IPR036291">
    <property type="entry name" value="NAD(P)-bd_dom_sf"/>
</dbReference>
<proteinExistence type="predicted"/>